<organism evidence="3">
    <name type="scientific">Hymenolepis diminuta</name>
    <name type="common">Rat tapeworm</name>
    <dbReference type="NCBI Taxonomy" id="6216"/>
    <lineage>
        <taxon>Eukaryota</taxon>
        <taxon>Metazoa</taxon>
        <taxon>Spiralia</taxon>
        <taxon>Lophotrochozoa</taxon>
        <taxon>Platyhelminthes</taxon>
        <taxon>Cestoda</taxon>
        <taxon>Eucestoda</taxon>
        <taxon>Cyclophyllidea</taxon>
        <taxon>Hymenolepididae</taxon>
        <taxon>Hymenolepis</taxon>
    </lineage>
</organism>
<evidence type="ECO:0000313" key="2">
    <source>
        <dbReference type="Proteomes" id="UP000274504"/>
    </source>
</evidence>
<dbReference type="EMBL" id="UYSG01000291">
    <property type="protein sequence ID" value="VDL19005.1"/>
    <property type="molecule type" value="Genomic_DNA"/>
</dbReference>
<reference evidence="1 2" key="2">
    <citation type="submission" date="2018-11" db="EMBL/GenBank/DDBJ databases">
        <authorList>
            <consortium name="Pathogen Informatics"/>
        </authorList>
    </citation>
    <scope>NUCLEOTIDE SEQUENCE [LARGE SCALE GENOMIC DNA]</scope>
</reference>
<dbReference type="Proteomes" id="UP000274504">
    <property type="component" value="Unassembled WGS sequence"/>
</dbReference>
<dbReference type="WBParaSite" id="HDID_0000154301-mRNA-1">
    <property type="protein sequence ID" value="HDID_0000154301-mRNA-1"/>
    <property type="gene ID" value="HDID_0000154301"/>
</dbReference>
<dbReference type="Gene3D" id="3.40.630.60">
    <property type="match status" value="1"/>
</dbReference>
<evidence type="ECO:0000313" key="1">
    <source>
        <dbReference type="EMBL" id="VDL19005.1"/>
    </source>
</evidence>
<protein>
    <submittedName>
        <fullName evidence="3">Ornithine decarboxylase antizyme</fullName>
    </submittedName>
</protein>
<evidence type="ECO:0000313" key="3">
    <source>
        <dbReference type="WBParaSite" id="HDID_0000154301-mRNA-1"/>
    </source>
</evidence>
<accession>A0A0R3SAW8</accession>
<dbReference type="AlphaFoldDB" id="A0A0R3SAW8"/>
<proteinExistence type="predicted"/>
<dbReference type="InterPro" id="IPR038581">
    <property type="entry name" value="ODC_AZ_sf"/>
</dbReference>
<reference evidence="3" key="1">
    <citation type="submission" date="2017-02" db="UniProtKB">
        <authorList>
            <consortium name="WormBaseParasite"/>
        </authorList>
    </citation>
    <scope>IDENTIFICATION</scope>
</reference>
<sequence length="186" mass="20620">MLKSDLTSAQSVVAHGLDLIFKVSSSETSSIASSQYELFDYGSNIDLSDCMNRSPRKPCRVNVLPVDDLNSSVSMEAILGAEGRRDNSHWLIVYLRGSTTALLFPPRKTWCLSHSRFTACLEWLEEVGVSQILIAVPRGDSESFKSFLFLGFSRLSDEVVDDQFPRLCNGYVILVTNLSELGCDAQ</sequence>
<gene>
    <name evidence="1" type="ORF">HDID_LOCUS1544</name>
</gene>
<name>A0A0R3SAW8_HYMDI</name>
<dbReference type="OrthoDB" id="6252824at2759"/>